<organism evidence="2 3">
    <name type="scientific">Longivirga aurantiaca</name>
    <dbReference type="NCBI Taxonomy" id="1837743"/>
    <lineage>
        <taxon>Bacteria</taxon>
        <taxon>Bacillati</taxon>
        <taxon>Actinomycetota</taxon>
        <taxon>Actinomycetes</taxon>
        <taxon>Sporichthyales</taxon>
        <taxon>Sporichthyaceae</taxon>
        <taxon>Longivirga</taxon>
    </lineage>
</organism>
<dbReference type="Proteomes" id="UP001596138">
    <property type="component" value="Unassembled WGS sequence"/>
</dbReference>
<evidence type="ECO:0000313" key="3">
    <source>
        <dbReference type="Proteomes" id="UP001596138"/>
    </source>
</evidence>
<evidence type="ECO:0000313" key="2">
    <source>
        <dbReference type="EMBL" id="MFC6237722.1"/>
    </source>
</evidence>
<accession>A0ABW1SZ50</accession>
<keyword evidence="3" id="KW-1185">Reference proteome</keyword>
<keyword evidence="1" id="KW-0472">Membrane</keyword>
<dbReference type="EMBL" id="JBHSTI010000008">
    <property type="protein sequence ID" value="MFC6237722.1"/>
    <property type="molecule type" value="Genomic_DNA"/>
</dbReference>
<proteinExistence type="predicted"/>
<dbReference type="RefSeq" id="WP_386765282.1">
    <property type="nucleotide sequence ID" value="NZ_JBHSTI010000008.1"/>
</dbReference>
<keyword evidence="1" id="KW-0812">Transmembrane</keyword>
<sequence length="57" mass="5788">MATTELRAVSTTTSTAVVAPTRPWVAPAVAASVGALAAVATAWWVAGLELTMRTVGF</sequence>
<gene>
    <name evidence="2" type="ORF">ACFQGU_07515</name>
</gene>
<reference evidence="3" key="1">
    <citation type="journal article" date="2019" name="Int. J. Syst. Evol. Microbiol.">
        <title>The Global Catalogue of Microorganisms (GCM) 10K type strain sequencing project: providing services to taxonomists for standard genome sequencing and annotation.</title>
        <authorList>
            <consortium name="The Broad Institute Genomics Platform"/>
            <consortium name="The Broad Institute Genome Sequencing Center for Infectious Disease"/>
            <person name="Wu L."/>
            <person name="Ma J."/>
        </authorList>
    </citation>
    <scope>NUCLEOTIDE SEQUENCE [LARGE SCALE GENOMIC DNA]</scope>
    <source>
        <strain evidence="3">CGMCC 4.7317</strain>
    </source>
</reference>
<feature type="transmembrane region" description="Helical" evidence="1">
    <location>
        <begin position="24"/>
        <end position="46"/>
    </location>
</feature>
<evidence type="ECO:0000256" key="1">
    <source>
        <dbReference type="SAM" id="Phobius"/>
    </source>
</evidence>
<name>A0ABW1SZ50_9ACTN</name>
<comment type="caution">
    <text evidence="2">The sequence shown here is derived from an EMBL/GenBank/DDBJ whole genome shotgun (WGS) entry which is preliminary data.</text>
</comment>
<keyword evidence="1" id="KW-1133">Transmembrane helix</keyword>
<protein>
    <submittedName>
        <fullName evidence="2">Uncharacterized protein</fullName>
    </submittedName>
</protein>